<dbReference type="EMBL" id="OBQD01000013">
    <property type="protein sequence ID" value="SOC44663.1"/>
    <property type="molecule type" value="Genomic_DNA"/>
</dbReference>
<protein>
    <recommendedName>
        <fullName evidence="1">DUF5983 domain-containing protein</fullName>
    </recommendedName>
</protein>
<reference evidence="2 3" key="1">
    <citation type="submission" date="2017-08" db="EMBL/GenBank/DDBJ databases">
        <authorList>
            <person name="de Groot N.N."/>
        </authorList>
    </citation>
    <scope>NUCLEOTIDE SEQUENCE [LARGE SCALE GENOMIC DNA]</scope>
    <source>
        <strain evidence="2 3">JC85</strain>
    </source>
</reference>
<dbReference type="AlphaFoldDB" id="A0A285USA8"/>
<dbReference type="Pfam" id="PF19419">
    <property type="entry name" value="DUF5983"/>
    <property type="match status" value="1"/>
</dbReference>
<evidence type="ECO:0000313" key="2">
    <source>
        <dbReference type="EMBL" id="SOC44663.1"/>
    </source>
</evidence>
<keyword evidence="3" id="KW-1185">Reference proteome</keyword>
<proteinExistence type="predicted"/>
<dbReference type="InterPro" id="IPR046025">
    <property type="entry name" value="DUF5983"/>
</dbReference>
<gene>
    <name evidence="2" type="ORF">SAMN05892877_11345</name>
</gene>
<evidence type="ECO:0000313" key="3">
    <source>
        <dbReference type="Proteomes" id="UP000219167"/>
    </source>
</evidence>
<organism evidence="2 3">
    <name type="scientific">Rhizobium subbaraonis</name>
    <dbReference type="NCBI Taxonomy" id="908946"/>
    <lineage>
        <taxon>Bacteria</taxon>
        <taxon>Pseudomonadati</taxon>
        <taxon>Pseudomonadota</taxon>
        <taxon>Alphaproteobacteria</taxon>
        <taxon>Hyphomicrobiales</taxon>
        <taxon>Rhizobiaceae</taxon>
        <taxon>Rhizobium/Agrobacterium group</taxon>
        <taxon>Rhizobium</taxon>
    </lineage>
</organism>
<dbReference type="RefSeq" id="WP_097141584.1">
    <property type="nucleotide sequence ID" value="NZ_OBQD01000013.1"/>
</dbReference>
<evidence type="ECO:0000259" key="1">
    <source>
        <dbReference type="Pfam" id="PF19419"/>
    </source>
</evidence>
<dbReference type="OrthoDB" id="8557870at2"/>
<name>A0A285USA8_9HYPH</name>
<sequence>MTSTSNPFVRGYRNLHIERTLVLTTEENSSLIHIPLHRSQHDLPSHALRSRKCLFNGDFGLVVTDREIPPELRASCSERGYVRDVVYSIVSHEDDVIHHIGDCGALNLAKEVVERLTFETGRYSRSWEISTAHITHESASYLPELADIATPTGFLFVAFRIPYCEAIGVKLIATPWTDENLQHVEGISAEDLRRRHLAKGMPASLADVLHLAALADIRFLIFDADAPLLDGLPVYEEDAGSTGND</sequence>
<dbReference type="Proteomes" id="UP000219167">
    <property type="component" value="Unassembled WGS sequence"/>
</dbReference>
<feature type="domain" description="DUF5983" evidence="1">
    <location>
        <begin position="127"/>
        <end position="236"/>
    </location>
</feature>
<accession>A0A285USA8</accession>